<feature type="binding site" evidence="9">
    <location>
        <position position="117"/>
    </location>
    <ligand>
        <name>Mg(2+)</name>
        <dbReference type="ChEBI" id="CHEBI:18420"/>
    </ligand>
</feature>
<keyword evidence="4 9" id="KW-0547">Nucleotide-binding</keyword>
<dbReference type="STRING" id="225004.SAMN02745152_01948"/>
<feature type="binding site" evidence="9">
    <location>
        <position position="42"/>
    </location>
    <ligand>
        <name>substrate</name>
    </ligand>
</feature>
<evidence type="ECO:0000256" key="1">
    <source>
        <dbReference type="ARBA" id="ARBA00022490"/>
    </source>
</evidence>
<dbReference type="GO" id="GO:0009102">
    <property type="term" value="P:biotin biosynthetic process"/>
    <property type="evidence" value="ECO:0007669"/>
    <property type="project" value="UniProtKB-UniRule"/>
</dbReference>
<evidence type="ECO:0000256" key="4">
    <source>
        <dbReference type="ARBA" id="ARBA00022741"/>
    </source>
</evidence>
<dbReference type="AlphaFoldDB" id="A0A1T4QEJ8"/>
<dbReference type="GO" id="GO:0005829">
    <property type="term" value="C:cytosol"/>
    <property type="evidence" value="ECO:0007669"/>
    <property type="project" value="TreeGrafter"/>
</dbReference>
<comment type="function">
    <text evidence="9">Catalyzes a mechanistically unusual reaction, the ATP-dependent insertion of CO2 between the N7 and N8 nitrogen atoms of 7,8-diaminopelargonic acid (DAPA, also called 7,8-diammoniononanoate) to form a ureido ring.</text>
</comment>
<evidence type="ECO:0000313" key="11">
    <source>
        <dbReference type="Proteomes" id="UP000190395"/>
    </source>
</evidence>
<accession>A0A1T4QEJ8</accession>
<evidence type="ECO:0000256" key="3">
    <source>
        <dbReference type="ARBA" id="ARBA00022723"/>
    </source>
</evidence>
<dbReference type="EC" id="6.3.3.3" evidence="9"/>
<name>A0A1T4QEJ8_9SPIR</name>
<dbReference type="GeneID" id="303368175"/>
<feature type="binding site" evidence="9">
    <location>
        <position position="17"/>
    </location>
    <ligand>
        <name>Mg(2+)</name>
        <dbReference type="ChEBI" id="CHEBI:18420"/>
    </ligand>
</feature>
<protein>
    <recommendedName>
        <fullName evidence="9">ATP-dependent dethiobiotin synthetase BioD</fullName>
        <ecNumber evidence="9">6.3.3.3</ecNumber>
    </recommendedName>
    <alternativeName>
        <fullName evidence="9">DTB synthetase</fullName>
        <shortName evidence="9">DTBS</shortName>
    </alternativeName>
    <alternativeName>
        <fullName evidence="9">Dethiobiotin synthase</fullName>
    </alternativeName>
</protein>
<dbReference type="RefSeq" id="WP_078931688.1">
    <property type="nucleotide sequence ID" value="NZ_FUXC01000013.1"/>
</dbReference>
<dbReference type="EMBL" id="FUXC01000013">
    <property type="protein sequence ID" value="SKA02066.1"/>
    <property type="molecule type" value="Genomic_DNA"/>
</dbReference>
<feature type="binding site" evidence="9">
    <location>
        <begin position="117"/>
        <end position="120"/>
    </location>
    <ligand>
        <name>ATP</name>
        <dbReference type="ChEBI" id="CHEBI:30616"/>
    </ligand>
</feature>
<evidence type="ECO:0000256" key="5">
    <source>
        <dbReference type="ARBA" id="ARBA00022756"/>
    </source>
</evidence>
<dbReference type="InterPro" id="IPR004472">
    <property type="entry name" value="DTB_synth_BioD"/>
</dbReference>
<feature type="binding site" evidence="9">
    <location>
        <begin position="13"/>
        <end position="18"/>
    </location>
    <ligand>
        <name>ATP</name>
        <dbReference type="ChEBI" id="CHEBI:30616"/>
    </ligand>
</feature>
<comment type="subunit">
    <text evidence="9">Homodimer.</text>
</comment>
<comment type="catalytic activity">
    <reaction evidence="8">
        <text>(7R,8S)-8-amino-7-(carboxyamino)nonanoate + ATP = (4R,5S)-dethiobiotin + ADP + phosphate + H(+)</text>
        <dbReference type="Rhea" id="RHEA:63684"/>
        <dbReference type="ChEBI" id="CHEBI:15378"/>
        <dbReference type="ChEBI" id="CHEBI:30616"/>
        <dbReference type="ChEBI" id="CHEBI:43474"/>
        <dbReference type="ChEBI" id="CHEBI:149470"/>
        <dbReference type="ChEBI" id="CHEBI:149473"/>
        <dbReference type="ChEBI" id="CHEBI:456216"/>
    </reaction>
</comment>
<comment type="caution">
    <text evidence="9">Lacks conserved residue(s) required for the propagation of feature annotation.</text>
</comment>
<sequence>MSKKLFVTGTGTDVGKTYISALLLKKMNEYKLNCAYFKAAMSGNVRDKDGNLVPGDAEFVKKISGIEQPVSKMCPYVYENAYSPHLASRIEGNPVDFYVVSEWFDKTCSNYDFVLMEGSGGITCPIDFDKKELYLDEIVKSLGLSSVIVADAGLGTINYVLLTVNYMKSKNLKINGLIFNHYHPGNVMEEDNIFMCEHLTGIKTVAKVKDGDNSIEITKENLISLFE</sequence>
<gene>
    <name evidence="9" type="primary">bioD</name>
    <name evidence="10" type="ORF">SAMN02745152_01948</name>
</gene>
<evidence type="ECO:0000256" key="9">
    <source>
        <dbReference type="HAMAP-Rule" id="MF_00336"/>
    </source>
</evidence>
<proteinExistence type="inferred from homology"/>
<feature type="binding site" evidence="9">
    <location>
        <position position="56"/>
    </location>
    <ligand>
        <name>ATP</name>
        <dbReference type="ChEBI" id="CHEBI:30616"/>
    </ligand>
</feature>
<evidence type="ECO:0000256" key="6">
    <source>
        <dbReference type="ARBA" id="ARBA00022840"/>
    </source>
</evidence>
<dbReference type="UniPathway" id="UPA00078">
    <property type="reaction ID" value="UER00161"/>
</dbReference>
<dbReference type="Pfam" id="PF13500">
    <property type="entry name" value="AAA_26"/>
    <property type="match status" value="1"/>
</dbReference>
<keyword evidence="3 9" id="KW-0479">Metal-binding</keyword>
<dbReference type="GO" id="GO:0004141">
    <property type="term" value="F:dethiobiotin synthase activity"/>
    <property type="evidence" value="ECO:0007669"/>
    <property type="project" value="UniProtKB-UniRule"/>
</dbReference>
<comment type="subcellular location">
    <subcellularLocation>
        <location evidence="9">Cytoplasm</location>
    </subcellularLocation>
</comment>
<evidence type="ECO:0000256" key="8">
    <source>
        <dbReference type="ARBA" id="ARBA00047386"/>
    </source>
</evidence>
<dbReference type="InterPro" id="IPR027417">
    <property type="entry name" value="P-loop_NTPase"/>
</dbReference>
<dbReference type="Proteomes" id="UP000190395">
    <property type="component" value="Unassembled WGS sequence"/>
</dbReference>
<dbReference type="PANTHER" id="PTHR43210:SF2">
    <property type="entry name" value="ATP-DEPENDENT DETHIOBIOTIN SYNTHETASE BIOD 2"/>
    <property type="match status" value="1"/>
</dbReference>
<dbReference type="OrthoDB" id="9802097at2"/>
<keyword evidence="1 9" id="KW-0963">Cytoplasm</keyword>
<comment type="cofactor">
    <cofactor evidence="9">
        <name>Mg(2+)</name>
        <dbReference type="ChEBI" id="CHEBI:18420"/>
    </cofactor>
</comment>
<keyword evidence="7 9" id="KW-0460">Magnesium</keyword>
<comment type="similarity">
    <text evidence="9">Belongs to the dethiobiotin synthetase family.</text>
</comment>
<keyword evidence="6 9" id="KW-0067">ATP-binding</keyword>
<evidence type="ECO:0000313" key="10">
    <source>
        <dbReference type="EMBL" id="SKA02066.1"/>
    </source>
</evidence>
<feature type="binding site" evidence="9">
    <location>
        <begin position="180"/>
        <end position="181"/>
    </location>
    <ligand>
        <name>ATP</name>
        <dbReference type="ChEBI" id="CHEBI:30616"/>
    </ligand>
</feature>
<comment type="catalytic activity">
    <reaction evidence="9">
        <text>(7R,8S)-7,8-diammoniononanoate + CO2 + ATP = (4R,5S)-dethiobiotin + ADP + phosphate + 3 H(+)</text>
        <dbReference type="Rhea" id="RHEA:15805"/>
        <dbReference type="ChEBI" id="CHEBI:15378"/>
        <dbReference type="ChEBI" id="CHEBI:16526"/>
        <dbReference type="ChEBI" id="CHEBI:30616"/>
        <dbReference type="ChEBI" id="CHEBI:43474"/>
        <dbReference type="ChEBI" id="CHEBI:149469"/>
        <dbReference type="ChEBI" id="CHEBI:149473"/>
        <dbReference type="ChEBI" id="CHEBI:456216"/>
        <dbReference type="EC" id="6.3.3.3"/>
    </reaction>
</comment>
<dbReference type="PIRSF" id="PIRSF006755">
    <property type="entry name" value="DTB_synth"/>
    <property type="match status" value="1"/>
</dbReference>
<organism evidence="10 11">
    <name type="scientific">Treponema berlinense</name>
    <dbReference type="NCBI Taxonomy" id="225004"/>
    <lineage>
        <taxon>Bacteria</taxon>
        <taxon>Pseudomonadati</taxon>
        <taxon>Spirochaetota</taxon>
        <taxon>Spirochaetia</taxon>
        <taxon>Spirochaetales</taxon>
        <taxon>Treponemataceae</taxon>
        <taxon>Treponema</taxon>
    </lineage>
</organism>
<dbReference type="HAMAP" id="MF_00336">
    <property type="entry name" value="BioD"/>
    <property type="match status" value="1"/>
</dbReference>
<dbReference type="NCBIfam" id="TIGR00347">
    <property type="entry name" value="bioD"/>
    <property type="match status" value="1"/>
</dbReference>
<dbReference type="PANTHER" id="PTHR43210">
    <property type="entry name" value="DETHIOBIOTIN SYNTHETASE"/>
    <property type="match status" value="1"/>
</dbReference>
<keyword evidence="5 9" id="KW-0093">Biotin biosynthesis</keyword>
<comment type="pathway">
    <text evidence="9">Cofactor biosynthesis; biotin biosynthesis; biotin from 7,8-diaminononanoate: step 1/2.</text>
</comment>
<dbReference type="SUPFAM" id="SSF52540">
    <property type="entry name" value="P-loop containing nucleoside triphosphate hydrolases"/>
    <property type="match status" value="1"/>
</dbReference>
<dbReference type="CDD" id="cd03109">
    <property type="entry name" value="DTBS"/>
    <property type="match status" value="1"/>
</dbReference>
<keyword evidence="2 9" id="KW-0436">Ligase</keyword>
<keyword evidence="11" id="KW-1185">Reference proteome</keyword>
<feature type="binding site" evidence="9">
    <location>
        <position position="56"/>
    </location>
    <ligand>
        <name>Mg(2+)</name>
        <dbReference type="ChEBI" id="CHEBI:18420"/>
    </ligand>
</feature>
<dbReference type="GO" id="GO:0000287">
    <property type="term" value="F:magnesium ion binding"/>
    <property type="evidence" value="ECO:0007669"/>
    <property type="project" value="UniProtKB-UniRule"/>
</dbReference>
<reference evidence="10 11" key="1">
    <citation type="submission" date="2017-02" db="EMBL/GenBank/DDBJ databases">
        <authorList>
            <person name="Peterson S.W."/>
        </authorList>
    </citation>
    <scope>NUCLEOTIDE SEQUENCE [LARGE SCALE GENOMIC DNA]</scope>
    <source>
        <strain evidence="10 11">ATCC BAA-909</strain>
    </source>
</reference>
<evidence type="ECO:0000256" key="7">
    <source>
        <dbReference type="ARBA" id="ARBA00022842"/>
    </source>
</evidence>
<feature type="active site" evidence="9">
    <location>
        <position position="38"/>
    </location>
</feature>
<evidence type="ECO:0000256" key="2">
    <source>
        <dbReference type="ARBA" id="ARBA00022598"/>
    </source>
</evidence>
<dbReference type="GO" id="GO:0005524">
    <property type="term" value="F:ATP binding"/>
    <property type="evidence" value="ECO:0007669"/>
    <property type="project" value="UniProtKB-UniRule"/>
</dbReference>
<dbReference type="Gene3D" id="3.40.50.300">
    <property type="entry name" value="P-loop containing nucleotide triphosphate hydrolases"/>
    <property type="match status" value="1"/>
</dbReference>